<dbReference type="SUPFAM" id="SSF159245">
    <property type="entry name" value="AttH-like"/>
    <property type="match status" value="1"/>
</dbReference>
<dbReference type="AlphaFoldDB" id="A0A0L8D842"/>
<dbReference type="GeneID" id="75168069"/>
<dbReference type="InterPro" id="IPR010791">
    <property type="entry name" value="AttH_dom"/>
</dbReference>
<dbReference type="OrthoDB" id="9770826at2"/>
<gene>
    <name evidence="1" type="ORF">HKB35_03890</name>
</gene>
<dbReference type="Gene3D" id="2.40.370.10">
    <property type="entry name" value="AttH-like domain"/>
    <property type="match status" value="2"/>
</dbReference>
<name>A0A0L8D842_VIBAL</name>
<organism evidence="1 2">
    <name type="scientific">Vibrio alginolyticus</name>
    <dbReference type="NCBI Taxonomy" id="663"/>
    <lineage>
        <taxon>Bacteria</taxon>
        <taxon>Pseudomonadati</taxon>
        <taxon>Pseudomonadota</taxon>
        <taxon>Gammaproteobacteria</taxon>
        <taxon>Vibrionales</taxon>
        <taxon>Vibrionaceae</taxon>
        <taxon>Vibrio</taxon>
    </lineage>
</organism>
<accession>A0A0L8D842</accession>
<dbReference type="Pfam" id="PF17186">
    <property type="entry name" value="Lipocalin_9"/>
    <property type="match status" value="1"/>
</dbReference>
<dbReference type="Proteomes" id="UP000565155">
    <property type="component" value="Unassembled WGS sequence"/>
</dbReference>
<dbReference type="RefSeq" id="WP_042521997.1">
    <property type="nucleotide sequence ID" value="NZ_CP016224.1"/>
</dbReference>
<dbReference type="Pfam" id="PF07143">
    <property type="entry name" value="CrtC"/>
    <property type="match status" value="1"/>
</dbReference>
<sequence>MKKMGSKKRLLVSTLIVVTFAFLTGAAFYSTFWLEATATRESELDSILTRENQTIFEPVLPNEHVSLPSDFRFHPEYQHEWWHYFAKLKDEQGKIYNVQWSYFRVATDERETSGWQNPQLYISHVVVSHGSHVWKEQRVARGGIGQAGMINRPFRLWIDNWTWRSLGATPFPGNLNVNTDTFGLELNTMTSGPFVVNGDKGFQVKHALQSVASFSFSAPFLKVKGSLSLNGKRFSVTGSAWAQKEWGSGLIGEGQQGWDWFVFNLDDGRALTVSRYRHHGQTPHVFGTLSTRSGKVINLSDDDISIKPMQVTSLSNGRRLPLQWIINIPKHQINLTTRIIKSDMWLPFVIPYWEGPTLASGSNEAWGFMQLTGY</sequence>
<dbReference type="STRING" id="663.BAU10_05440"/>
<dbReference type="eggNOG" id="COG5621">
    <property type="taxonomic scope" value="Bacteria"/>
</dbReference>
<proteinExistence type="predicted"/>
<dbReference type="EMBL" id="JABCMA010000002">
    <property type="protein sequence ID" value="NMR72759.1"/>
    <property type="molecule type" value="Genomic_DNA"/>
</dbReference>
<evidence type="ECO:0000313" key="2">
    <source>
        <dbReference type="Proteomes" id="UP000565155"/>
    </source>
</evidence>
<dbReference type="InterPro" id="IPR023374">
    <property type="entry name" value="AttH-like_dom_sf"/>
</dbReference>
<evidence type="ECO:0000313" key="1">
    <source>
        <dbReference type="EMBL" id="NMR72759.1"/>
    </source>
</evidence>
<dbReference type="PANTHER" id="PTHR38591">
    <property type="entry name" value="HYDROLASE"/>
    <property type="match status" value="1"/>
</dbReference>
<dbReference type="PANTHER" id="PTHR38591:SF1">
    <property type="entry name" value="BLL1000 PROTEIN"/>
    <property type="match status" value="1"/>
</dbReference>
<protein>
    <submittedName>
        <fullName evidence="1">Carotenoid 1,2-hydratase</fullName>
    </submittedName>
</protein>
<reference evidence="1 2" key="1">
    <citation type="submission" date="2020-04" db="EMBL/GenBank/DDBJ databases">
        <title>Whole-genome sequencing of Vibrio spp. from China reveals different genetic environments of blaCTX-M-14 among diverse lineages.</title>
        <authorList>
            <person name="Zheng Z."/>
            <person name="Ye L."/>
            <person name="Chen S."/>
        </authorList>
    </citation>
    <scope>NUCLEOTIDE SEQUENCE [LARGE SCALE GENOMIC DNA]</scope>
    <source>
        <strain evidence="1 2">Vb1636</strain>
    </source>
</reference>
<comment type="caution">
    <text evidence="1">The sequence shown here is derived from an EMBL/GenBank/DDBJ whole genome shotgun (WGS) entry which is preliminary data.</text>
</comment>